<comment type="caution">
    <text evidence="2">The sequence shown here is derived from an EMBL/GenBank/DDBJ whole genome shotgun (WGS) entry which is preliminary data.</text>
</comment>
<dbReference type="OrthoDB" id="276261at2759"/>
<gene>
    <name evidence="2" type="ORF">HYQ45_018824</name>
</gene>
<feature type="compositionally biased region" description="Polar residues" evidence="1">
    <location>
        <begin position="8"/>
        <end position="18"/>
    </location>
</feature>
<feature type="compositionally biased region" description="Polar residues" evidence="1">
    <location>
        <begin position="57"/>
        <end position="102"/>
    </location>
</feature>
<protein>
    <submittedName>
        <fullName evidence="2">Uncharacterized protein</fullName>
    </submittedName>
</protein>
<accession>A0A8I3AVV8</accession>
<organism evidence="2 3">
    <name type="scientific">Verticillium longisporum</name>
    <name type="common">Verticillium dahliae var. longisporum</name>
    <dbReference type="NCBI Taxonomy" id="100787"/>
    <lineage>
        <taxon>Eukaryota</taxon>
        <taxon>Fungi</taxon>
        <taxon>Dikarya</taxon>
        <taxon>Ascomycota</taxon>
        <taxon>Pezizomycotina</taxon>
        <taxon>Sordariomycetes</taxon>
        <taxon>Hypocreomycetidae</taxon>
        <taxon>Glomerellales</taxon>
        <taxon>Plectosphaerellaceae</taxon>
        <taxon>Verticillium</taxon>
    </lineage>
</organism>
<evidence type="ECO:0000313" key="2">
    <source>
        <dbReference type="EMBL" id="KAG7141240.1"/>
    </source>
</evidence>
<evidence type="ECO:0000313" key="3">
    <source>
        <dbReference type="Proteomes" id="UP000689129"/>
    </source>
</evidence>
<feature type="region of interest" description="Disordered" evidence="1">
    <location>
        <begin position="1"/>
        <end position="111"/>
    </location>
</feature>
<dbReference type="Proteomes" id="UP000689129">
    <property type="component" value="Unassembled WGS sequence"/>
</dbReference>
<feature type="compositionally biased region" description="Low complexity" evidence="1">
    <location>
        <begin position="19"/>
        <end position="36"/>
    </location>
</feature>
<proteinExistence type="predicted"/>
<dbReference type="AlphaFoldDB" id="A0A8I3AVV8"/>
<dbReference type="EMBL" id="JAEMWZ010000035">
    <property type="protein sequence ID" value="KAG7141240.1"/>
    <property type="molecule type" value="Genomic_DNA"/>
</dbReference>
<reference evidence="2" key="1">
    <citation type="journal article" date="2021" name="Mol. Plant Pathol.">
        <title>A 20-kb lineage-specific genomic region tames virulence in pathogenic amphidiploid Verticillium longisporum.</title>
        <authorList>
            <person name="Harting R."/>
            <person name="Starke J."/>
            <person name="Kusch H."/>
            <person name="Poggeler S."/>
            <person name="Maurus I."/>
            <person name="Schluter R."/>
            <person name="Landesfeind M."/>
            <person name="Bulla I."/>
            <person name="Nowrousian M."/>
            <person name="de Jonge R."/>
            <person name="Stahlhut G."/>
            <person name="Hoff K.J."/>
            <person name="Asshauer K.P."/>
            <person name="Thurmer A."/>
            <person name="Stanke M."/>
            <person name="Daniel R."/>
            <person name="Morgenstern B."/>
            <person name="Thomma B.P.H.J."/>
            <person name="Kronstad J.W."/>
            <person name="Braus-Stromeyer S.A."/>
            <person name="Braus G.H."/>
        </authorList>
    </citation>
    <scope>NUCLEOTIDE SEQUENCE</scope>
    <source>
        <strain evidence="2">Vl32</strain>
    </source>
</reference>
<name>A0A8I3AVV8_VERLO</name>
<sequence>MAAASRGFESSSYFNPSLSNAASSVSRGNSASSLSRIPLYEDDALGHSPLRDEETPASPNSQWASDSTSALAHQREQVGSASTIRASSAVSTVPHTAYTNPLSPWGRGSPRHMRCKRGSRFYAPPRRSDVVILTKPQSGYNGLLDVARQTYKECTEDVHRYVTDLNNDNALYVELRKGA</sequence>
<evidence type="ECO:0000256" key="1">
    <source>
        <dbReference type="SAM" id="MobiDB-lite"/>
    </source>
</evidence>